<organism evidence="1 2">
    <name type="scientific">Pyropia yezoensis</name>
    <name type="common">Susabi-nori</name>
    <name type="synonym">Porphyra yezoensis</name>
    <dbReference type="NCBI Taxonomy" id="2788"/>
    <lineage>
        <taxon>Eukaryota</taxon>
        <taxon>Rhodophyta</taxon>
        <taxon>Bangiophyceae</taxon>
        <taxon>Bangiales</taxon>
        <taxon>Bangiaceae</taxon>
        <taxon>Pyropia</taxon>
    </lineage>
</organism>
<reference evidence="1" key="1">
    <citation type="submission" date="2019-11" db="EMBL/GenBank/DDBJ databases">
        <title>Nori genome reveals adaptations in red seaweeds to the harsh intertidal environment.</title>
        <authorList>
            <person name="Wang D."/>
            <person name="Mao Y."/>
        </authorList>
    </citation>
    <scope>NUCLEOTIDE SEQUENCE</scope>
    <source>
        <tissue evidence="1">Gametophyte</tissue>
    </source>
</reference>
<dbReference type="EMBL" id="CM020618">
    <property type="protein sequence ID" value="KAK1861513.1"/>
    <property type="molecule type" value="Genomic_DNA"/>
</dbReference>
<name>A0ACC3BVB9_PYRYE</name>
<protein>
    <submittedName>
        <fullName evidence="1">Uncharacterized protein</fullName>
    </submittedName>
</protein>
<proteinExistence type="predicted"/>
<accession>A0ACC3BVB9</accession>
<keyword evidence="2" id="KW-1185">Reference proteome</keyword>
<evidence type="ECO:0000313" key="2">
    <source>
        <dbReference type="Proteomes" id="UP000798662"/>
    </source>
</evidence>
<gene>
    <name evidence="1" type="ORF">I4F81_004097</name>
</gene>
<sequence length="262" mass="25524">MGLPPWAHALAGASGGVAATALLHPLDTLRTHRQSLAAATATAPLRSLVASPAALYRGIGPSLAGGGLSWGAYLSLYAAFRRLDGTLPAGAAAALAGGGVALLTTPVWVVKTRVQLGGGASALAVARGVAATDGWCGFYRGLGANLLLVSHGVVQMAAYEAAKAWLAAPGGSGGAAGLAGLATAGAPGGGGVSVRDSLLASTVSKVAASVATYPLQVVVAARGVRGLWAGLGANLARVTPAAAVTFVVYEQSLRLMAAVVGD</sequence>
<dbReference type="Proteomes" id="UP000798662">
    <property type="component" value="Chromosome 1"/>
</dbReference>
<comment type="caution">
    <text evidence="1">The sequence shown here is derived from an EMBL/GenBank/DDBJ whole genome shotgun (WGS) entry which is preliminary data.</text>
</comment>
<evidence type="ECO:0000313" key="1">
    <source>
        <dbReference type="EMBL" id="KAK1861513.1"/>
    </source>
</evidence>